<dbReference type="Gene3D" id="2.30.110.10">
    <property type="entry name" value="Electron Transport, Fmn-binding Protein, Chain A"/>
    <property type="match status" value="1"/>
</dbReference>
<dbReference type="PANTHER" id="PTHR30466">
    <property type="entry name" value="FLAVIN REDUCTASE"/>
    <property type="match status" value="1"/>
</dbReference>
<keyword evidence="1" id="KW-0560">Oxidoreductase</keyword>
<dbReference type="SMART" id="SM00903">
    <property type="entry name" value="Flavin_Reduct"/>
    <property type="match status" value="1"/>
</dbReference>
<dbReference type="Proteomes" id="UP000322927">
    <property type="component" value="Chromosome"/>
</dbReference>
<sequence>MRDGRSVARDVDNEDDVAKGIAAFTSLADSSVYVVTAAADGQRAGCLVGFASQCSLEPVRFAVWLSKANHTYRLALGATTLAVHQLPQDRHDLAERFGSLCSDRTDKFSGLPLEVGPEGALVLSDSLTWFVGRIHDRCDGGDHVAFLLDPIAAHAPAPGSAEAGSPLTLHDAGDITAGHPA</sequence>
<dbReference type="GO" id="GO:0010181">
    <property type="term" value="F:FMN binding"/>
    <property type="evidence" value="ECO:0007669"/>
    <property type="project" value="InterPro"/>
</dbReference>
<evidence type="ECO:0000313" key="4">
    <source>
        <dbReference type="EMBL" id="QES35292.1"/>
    </source>
</evidence>
<protein>
    <submittedName>
        <fullName evidence="4">Flavin oxidoreductase</fullName>
    </submittedName>
</protein>
<dbReference type="GO" id="GO:0042602">
    <property type="term" value="F:riboflavin reductase (NADPH) activity"/>
    <property type="evidence" value="ECO:0007669"/>
    <property type="project" value="TreeGrafter"/>
</dbReference>
<gene>
    <name evidence="4" type="ORF">DEJ48_19375</name>
</gene>
<evidence type="ECO:0000256" key="1">
    <source>
        <dbReference type="ARBA" id="ARBA00023002"/>
    </source>
</evidence>
<dbReference type="AlphaFoldDB" id="A0A5P2BXR0"/>
<reference evidence="4 5" key="1">
    <citation type="submission" date="2018-05" db="EMBL/GenBank/DDBJ databases">
        <title>Streptomyces venezuelae.</title>
        <authorList>
            <person name="Kim W."/>
            <person name="Lee N."/>
            <person name="Cho B.-K."/>
        </authorList>
    </citation>
    <scope>NUCLEOTIDE SEQUENCE [LARGE SCALE GENOMIC DNA]</scope>
    <source>
        <strain evidence="4 5">ATCC 14584</strain>
    </source>
</reference>
<evidence type="ECO:0000256" key="2">
    <source>
        <dbReference type="SAM" id="MobiDB-lite"/>
    </source>
</evidence>
<dbReference type="InterPro" id="IPR002563">
    <property type="entry name" value="Flavin_Rdtase-like_dom"/>
</dbReference>
<feature type="domain" description="Flavin reductase like" evidence="3">
    <location>
        <begin position="27"/>
        <end position="176"/>
    </location>
</feature>
<evidence type="ECO:0000259" key="3">
    <source>
        <dbReference type="SMART" id="SM00903"/>
    </source>
</evidence>
<organism evidence="4 5">
    <name type="scientific">Streptomyces venezuelae</name>
    <dbReference type="NCBI Taxonomy" id="54571"/>
    <lineage>
        <taxon>Bacteria</taxon>
        <taxon>Bacillati</taxon>
        <taxon>Actinomycetota</taxon>
        <taxon>Actinomycetes</taxon>
        <taxon>Kitasatosporales</taxon>
        <taxon>Streptomycetaceae</taxon>
        <taxon>Streptomyces</taxon>
    </lineage>
</organism>
<dbReference type="InterPro" id="IPR012349">
    <property type="entry name" value="Split_barrel_FMN-bd"/>
</dbReference>
<proteinExistence type="predicted"/>
<evidence type="ECO:0000313" key="5">
    <source>
        <dbReference type="Proteomes" id="UP000322927"/>
    </source>
</evidence>
<accession>A0A5P2BXR0</accession>
<dbReference type="EMBL" id="CP029192">
    <property type="protein sequence ID" value="QES35292.1"/>
    <property type="molecule type" value="Genomic_DNA"/>
</dbReference>
<dbReference type="InterPro" id="IPR050268">
    <property type="entry name" value="NADH-dep_flavin_reductase"/>
</dbReference>
<name>A0A5P2BXR0_STRVZ</name>
<feature type="region of interest" description="Disordered" evidence="2">
    <location>
        <begin position="159"/>
        <end position="181"/>
    </location>
</feature>
<dbReference type="OrthoDB" id="3176898at2"/>
<dbReference type="PANTHER" id="PTHR30466:SF15">
    <property type="entry name" value="POSSIBLE OXIDOREDUCTASE"/>
    <property type="match status" value="1"/>
</dbReference>
<dbReference type="SUPFAM" id="SSF50475">
    <property type="entry name" value="FMN-binding split barrel"/>
    <property type="match status" value="1"/>
</dbReference>
<dbReference type="Pfam" id="PF01613">
    <property type="entry name" value="Flavin_Reduct"/>
    <property type="match status" value="1"/>
</dbReference>